<reference evidence="1 2" key="1">
    <citation type="submission" date="2018-07" db="EMBL/GenBank/DDBJ databases">
        <title>Parabacteroides acidifaciens nov. sp., isolated from human feces.</title>
        <authorList>
            <person name="Wang Y.J."/>
        </authorList>
    </citation>
    <scope>NUCLEOTIDE SEQUENCE [LARGE SCALE GENOMIC DNA]</scope>
    <source>
        <strain evidence="1 2">426-9</strain>
    </source>
</reference>
<dbReference type="InterPro" id="IPR027840">
    <property type="entry name" value="DUF4493"/>
</dbReference>
<accession>A0A3D8HIW0</accession>
<gene>
    <name evidence="1" type="ORF">DWU89_03630</name>
</gene>
<evidence type="ECO:0000313" key="1">
    <source>
        <dbReference type="EMBL" id="RDU50527.1"/>
    </source>
</evidence>
<organism evidence="1 2">
    <name type="scientific">Parabacteroides acidifaciens</name>
    <dbReference type="NCBI Taxonomy" id="2290935"/>
    <lineage>
        <taxon>Bacteria</taxon>
        <taxon>Pseudomonadati</taxon>
        <taxon>Bacteroidota</taxon>
        <taxon>Bacteroidia</taxon>
        <taxon>Bacteroidales</taxon>
        <taxon>Tannerellaceae</taxon>
        <taxon>Parabacteroides</taxon>
    </lineage>
</organism>
<dbReference type="Proteomes" id="UP000256321">
    <property type="component" value="Unassembled WGS sequence"/>
</dbReference>
<comment type="caution">
    <text evidence="1">The sequence shown here is derived from an EMBL/GenBank/DDBJ whole genome shotgun (WGS) entry which is preliminary data.</text>
</comment>
<dbReference type="EMBL" id="QREV01000005">
    <property type="protein sequence ID" value="RDU50527.1"/>
    <property type="molecule type" value="Genomic_DNA"/>
</dbReference>
<protein>
    <submittedName>
        <fullName evidence="1">DUF4493 domain-containing protein</fullName>
    </submittedName>
</protein>
<proteinExistence type="predicted"/>
<evidence type="ECO:0000313" key="2">
    <source>
        <dbReference type="Proteomes" id="UP000256321"/>
    </source>
</evidence>
<dbReference type="AlphaFoldDB" id="A0A3D8HIW0"/>
<name>A0A3D8HIW0_9BACT</name>
<sequence>MMNSMSNLYGRTSQDIWNNEYCLIVKRMKLIISYIVILASAFVLSGCNEEVTPNTLFSAGEGGLNLLLPTVEEDIKIPVIYTRADTTLNVEVDPNVFAVEIDGPKPKSFDSFSAMRDSGVPLLLPIGSYVVKAYFPINVEHVSEEPYFEGIQSFEIVEKQTTNVDFVCKFKSLGVELQLSDRFKKLLEEKPYSYDYRVTVLNGKADKEFNKENMSPCYFKEGCERLVVKVNIVMNGLPFPERTWYFTNNGNAPRQGEYYVITLDAGKSDVKMTSFLYNKEEGEK</sequence>
<dbReference type="Pfam" id="PF14900">
    <property type="entry name" value="DUF4493"/>
    <property type="match status" value="1"/>
</dbReference>